<organism evidence="3 4">
    <name type="scientific">Nakamurella flava</name>
    <dbReference type="NCBI Taxonomy" id="2576308"/>
    <lineage>
        <taxon>Bacteria</taxon>
        <taxon>Bacillati</taxon>
        <taxon>Actinomycetota</taxon>
        <taxon>Actinomycetes</taxon>
        <taxon>Nakamurellales</taxon>
        <taxon>Nakamurellaceae</taxon>
        <taxon>Nakamurella</taxon>
    </lineage>
</organism>
<dbReference type="EMBL" id="SZZH01000001">
    <property type="protein sequence ID" value="TKV61648.1"/>
    <property type="molecule type" value="Genomic_DNA"/>
</dbReference>
<dbReference type="SUPFAM" id="SSF51735">
    <property type="entry name" value="NAD(P)-binding Rossmann-fold domains"/>
    <property type="match status" value="1"/>
</dbReference>
<feature type="domain" description="Enoyl reductase (ER)" evidence="2">
    <location>
        <begin position="10"/>
        <end position="328"/>
    </location>
</feature>
<evidence type="ECO:0000259" key="2">
    <source>
        <dbReference type="SMART" id="SM00829"/>
    </source>
</evidence>
<accession>A0A4U6QN83</accession>
<dbReference type="Pfam" id="PF00107">
    <property type="entry name" value="ADH_zinc_N"/>
    <property type="match status" value="1"/>
</dbReference>
<dbReference type="PANTHER" id="PTHR44154:SF1">
    <property type="entry name" value="QUINONE OXIDOREDUCTASE"/>
    <property type="match status" value="1"/>
</dbReference>
<dbReference type="Proteomes" id="UP000306985">
    <property type="component" value="Unassembled WGS sequence"/>
</dbReference>
<dbReference type="OrthoDB" id="3175656at2"/>
<dbReference type="Gene3D" id="3.40.50.720">
    <property type="entry name" value="NAD(P)-binding Rossmann-like Domain"/>
    <property type="match status" value="1"/>
</dbReference>
<dbReference type="PANTHER" id="PTHR44154">
    <property type="entry name" value="QUINONE OXIDOREDUCTASE"/>
    <property type="match status" value="1"/>
</dbReference>
<dbReference type="Gene3D" id="3.90.180.10">
    <property type="entry name" value="Medium-chain alcohol dehydrogenases, catalytic domain"/>
    <property type="match status" value="1"/>
</dbReference>
<keyword evidence="4" id="KW-1185">Reference proteome</keyword>
<evidence type="ECO:0000256" key="1">
    <source>
        <dbReference type="ARBA" id="ARBA00022857"/>
    </source>
</evidence>
<dbReference type="InterPro" id="IPR013154">
    <property type="entry name" value="ADH-like_N"/>
</dbReference>
<dbReference type="InterPro" id="IPR011032">
    <property type="entry name" value="GroES-like_sf"/>
</dbReference>
<evidence type="ECO:0000313" key="4">
    <source>
        <dbReference type="Proteomes" id="UP000306985"/>
    </source>
</evidence>
<dbReference type="AlphaFoldDB" id="A0A4U6QN83"/>
<reference evidence="3 4" key="1">
    <citation type="submission" date="2019-05" db="EMBL/GenBank/DDBJ databases">
        <title>Nakamurella sp. N5BH11, whole genome shotgun sequence.</title>
        <authorList>
            <person name="Tuo L."/>
        </authorList>
    </citation>
    <scope>NUCLEOTIDE SEQUENCE [LARGE SCALE GENOMIC DNA]</scope>
    <source>
        <strain evidence="3 4">N5BH11</strain>
    </source>
</reference>
<gene>
    <name evidence="3" type="ORF">FDO65_08865</name>
</gene>
<dbReference type="GO" id="GO:0016491">
    <property type="term" value="F:oxidoreductase activity"/>
    <property type="evidence" value="ECO:0007669"/>
    <property type="project" value="InterPro"/>
</dbReference>
<dbReference type="SMART" id="SM00829">
    <property type="entry name" value="PKS_ER"/>
    <property type="match status" value="1"/>
</dbReference>
<sequence>MHAAFVDELGPTDLIRYGELPDPVAGPGEALVQVLAVAVDGVDLLLRSGRWVNPVRFPLVLGRDLVGRVVSLGPDTSSELRPGDLVWTNTAGFGGRPGATAELTCVALDRLYRLPAGADPVTFVATVHPAATAQAGLLGRARLAAGETVAVVGANGAVGAAMVQAAGTVGAHAIGVVRAAAAAGSVESCGGVAVVADAQGAVAAAVAAAPDGVDVLVDTTGRVDLGAVAGLLNPRGRILVIATRTTVELDLWRFYTRELQLVGFVLSELTVPELAAAADWIGEQWPTGRIGAPVGVVWPFARAREAHEVVQNGGLPHRPDGAATRIVLVP</sequence>
<dbReference type="RefSeq" id="WP_137448953.1">
    <property type="nucleotide sequence ID" value="NZ_SZZH01000001.1"/>
</dbReference>
<dbReference type="InterPro" id="IPR051603">
    <property type="entry name" value="Zinc-ADH_QOR/CCCR"/>
</dbReference>
<protein>
    <submittedName>
        <fullName evidence="3">Zinc-binding dehydrogenase</fullName>
    </submittedName>
</protein>
<evidence type="ECO:0000313" key="3">
    <source>
        <dbReference type="EMBL" id="TKV61648.1"/>
    </source>
</evidence>
<dbReference type="InterPro" id="IPR020843">
    <property type="entry name" value="ER"/>
</dbReference>
<dbReference type="Pfam" id="PF08240">
    <property type="entry name" value="ADH_N"/>
    <property type="match status" value="1"/>
</dbReference>
<dbReference type="InterPro" id="IPR013149">
    <property type="entry name" value="ADH-like_C"/>
</dbReference>
<keyword evidence="1" id="KW-0521">NADP</keyword>
<dbReference type="InterPro" id="IPR036291">
    <property type="entry name" value="NAD(P)-bd_dom_sf"/>
</dbReference>
<comment type="caution">
    <text evidence="3">The sequence shown here is derived from an EMBL/GenBank/DDBJ whole genome shotgun (WGS) entry which is preliminary data.</text>
</comment>
<name>A0A4U6QN83_9ACTN</name>
<proteinExistence type="predicted"/>
<dbReference type="SUPFAM" id="SSF50129">
    <property type="entry name" value="GroES-like"/>
    <property type="match status" value="1"/>
</dbReference>